<feature type="compositionally biased region" description="Low complexity" evidence="1">
    <location>
        <begin position="1014"/>
        <end position="1028"/>
    </location>
</feature>
<feature type="region of interest" description="Disordered" evidence="1">
    <location>
        <begin position="45"/>
        <end position="65"/>
    </location>
</feature>
<feature type="compositionally biased region" description="Acidic residues" evidence="1">
    <location>
        <begin position="490"/>
        <end position="499"/>
    </location>
</feature>
<comment type="caution">
    <text evidence="2">The sequence shown here is derived from an EMBL/GenBank/DDBJ whole genome shotgun (WGS) entry which is preliminary data.</text>
</comment>
<feature type="region of interest" description="Disordered" evidence="1">
    <location>
        <begin position="1086"/>
        <end position="1127"/>
    </location>
</feature>
<feature type="compositionally biased region" description="Basic and acidic residues" evidence="1">
    <location>
        <begin position="762"/>
        <end position="772"/>
    </location>
</feature>
<name>A0A9P4LY52_9PEZI</name>
<feature type="region of interest" description="Disordered" evidence="1">
    <location>
        <begin position="411"/>
        <end position="537"/>
    </location>
</feature>
<feature type="region of interest" description="Disordered" evidence="1">
    <location>
        <begin position="103"/>
        <end position="139"/>
    </location>
</feature>
<evidence type="ECO:0000313" key="2">
    <source>
        <dbReference type="EMBL" id="KAF2086761.1"/>
    </source>
</evidence>
<feature type="region of interest" description="Disordered" evidence="1">
    <location>
        <begin position="761"/>
        <end position="1065"/>
    </location>
</feature>
<feature type="compositionally biased region" description="Low complexity" evidence="1">
    <location>
        <begin position="877"/>
        <end position="892"/>
    </location>
</feature>
<dbReference type="AlphaFoldDB" id="A0A9P4LY52"/>
<keyword evidence="3" id="KW-1185">Reference proteome</keyword>
<feature type="compositionally biased region" description="Basic and acidic residues" evidence="1">
    <location>
        <begin position="858"/>
        <end position="868"/>
    </location>
</feature>
<evidence type="ECO:0000256" key="1">
    <source>
        <dbReference type="SAM" id="MobiDB-lite"/>
    </source>
</evidence>
<feature type="compositionally biased region" description="Polar residues" evidence="1">
    <location>
        <begin position="645"/>
        <end position="669"/>
    </location>
</feature>
<feature type="compositionally biased region" description="Basic and acidic residues" evidence="1">
    <location>
        <begin position="823"/>
        <end position="841"/>
    </location>
</feature>
<feature type="compositionally biased region" description="Basic and acidic residues" evidence="1">
    <location>
        <begin position="440"/>
        <end position="459"/>
    </location>
</feature>
<feature type="compositionally biased region" description="Polar residues" evidence="1">
    <location>
        <begin position="226"/>
        <end position="236"/>
    </location>
</feature>
<feature type="compositionally biased region" description="Pro residues" evidence="1">
    <location>
        <begin position="239"/>
        <end position="249"/>
    </location>
</feature>
<feature type="compositionally biased region" description="Basic and acidic residues" evidence="1">
    <location>
        <begin position="170"/>
        <end position="184"/>
    </location>
</feature>
<feature type="non-terminal residue" evidence="2">
    <location>
        <position position="1"/>
    </location>
</feature>
<feature type="compositionally biased region" description="Polar residues" evidence="1">
    <location>
        <begin position="411"/>
        <end position="420"/>
    </location>
</feature>
<feature type="non-terminal residue" evidence="2">
    <location>
        <position position="1127"/>
    </location>
</feature>
<feature type="compositionally biased region" description="Polar residues" evidence="1">
    <location>
        <begin position="575"/>
        <end position="585"/>
    </location>
</feature>
<sequence length="1127" mass="121596">RKSKKGKKGQPEPKPQLDLAAALPSNDDFRTSLLMPNLSARFSMLRDADNPGSKMGKAADDSVLEPRRQSRLMNFGFSPNGLSDIAEVSSLHGSVRPPFAFEGRHGSIDGYGTDDDSSYGGSVMQRSRPGEGNVLFGGRQKIYQIPASGRGGGRTLYEDDVALSSFQRYRVAEKDKQHGQRQEQMDSQDDAPESPSHELKYSSSFSDSIRRRETSSSTGSGPRASTAATSIASQGANAIPPPSSAPPTSTPATNMPALERSATKGRRLYEQGLDRNIHEQQSSALNRLNSIQKQRTLGGRATPPLLQARSATNLSERYTRSHQMGRIASPPPSAPLANISSFSAAAKDTVSASSSPILGYPQSPPISPLVSEIDEYNPLTTAIHSNDRGKATAMGAFNKPNSQFDENQYLQRQKQMQQGRETPPIPRRRPSPSPSRRVQVVREEFERRSRNFDAEEECSRSTSSSNKHTEAPSAFSVFQKAANQMRASADDDESTTDGPDDSHQTFFSAAEDSDSDSDSESMNRAQEQPEDRLQQDSMAAHAVPDMAVHPAFRSQDNSRPQTAERPPTSRGREMPQQNSLTSSTQTDRKTFISTLMKYDATDLDSPTLGPDNGGLNGMIRQHLRQPSDVSSVYEDSAPPTAGLPHQQTAGYHASSGLQPDTPAHSSYGHSNPWDLDDLDYAEVESLSSVSLANSSLLKGQPFSHSGAAGEPVRTGTDTNPAGSFDFEVRNGHSRGASTTTQAEREAFANELAQRQKAIQESLKNKVENDSRSESPTSGNSGPFKAFGMLRGKSSRDSLARPDQSTKAMKMLGLNASSTSLARSSEEHWRTHEDRTCREPPKGMKPWNKASKTLQQTELDYRLEFEQRSQRGAGEDYSSGTRSPPKSRSSSTNRFRRRDRSNSNGRSPSRDRAISSQNASNSGPPPMPGQFPVFADPTPDSSGSMTSPEHRSSPQSRVRSGSRPGAPGYFDHKSLQVQTAVPPGPSPRLSPAANSPGAQSLPPLSRGYTSFSKTSSGPPSARSTPPSSSANVPSSMGFPSATPGPPPPSRTHASARKKSVAKSMISEPKLLSTTSVADVVELPMGASLSNGMDKVGAPPVPPINPMRRKFGFGRTESRESTSTSSSDP</sequence>
<feature type="region of interest" description="Disordered" evidence="1">
    <location>
        <begin position="550"/>
        <end position="588"/>
    </location>
</feature>
<feature type="region of interest" description="Disordered" evidence="1">
    <location>
        <begin position="168"/>
        <end position="256"/>
    </location>
</feature>
<gene>
    <name evidence="2" type="ORF">K490DRAFT_19236</name>
</gene>
<feature type="region of interest" description="Disordered" evidence="1">
    <location>
        <begin position="701"/>
        <end position="742"/>
    </location>
</feature>
<evidence type="ECO:0000313" key="3">
    <source>
        <dbReference type="Proteomes" id="UP000799776"/>
    </source>
</evidence>
<proteinExistence type="predicted"/>
<feature type="region of interest" description="Disordered" evidence="1">
    <location>
        <begin position="625"/>
        <end position="670"/>
    </location>
</feature>
<reference evidence="2" key="1">
    <citation type="journal article" date="2020" name="Stud. Mycol.">
        <title>101 Dothideomycetes genomes: a test case for predicting lifestyles and emergence of pathogens.</title>
        <authorList>
            <person name="Haridas S."/>
            <person name="Albert R."/>
            <person name="Binder M."/>
            <person name="Bloem J."/>
            <person name="Labutti K."/>
            <person name="Salamov A."/>
            <person name="Andreopoulos B."/>
            <person name="Baker S."/>
            <person name="Barry K."/>
            <person name="Bills G."/>
            <person name="Bluhm B."/>
            <person name="Cannon C."/>
            <person name="Castanera R."/>
            <person name="Culley D."/>
            <person name="Daum C."/>
            <person name="Ezra D."/>
            <person name="Gonzalez J."/>
            <person name="Henrissat B."/>
            <person name="Kuo A."/>
            <person name="Liang C."/>
            <person name="Lipzen A."/>
            <person name="Lutzoni F."/>
            <person name="Magnuson J."/>
            <person name="Mondo S."/>
            <person name="Nolan M."/>
            <person name="Ohm R."/>
            <person name="Pangilinan J."/>
            <person name="Park H.-J."/>
            <person name="Ramirez L."/>
            <person name="Alfaro M."/>
            <person name="Sun H."/>
            <person name="Tritt A."/>
            <person name="Yoshinaga Y."/>
            <person name="Zwiers L.-H."/>
            <person name="Turgeon B."/>
            <person name="Goodwin S."/>
            <person name="Spatafora J."/>
            <person name="Crous P."/>
            <person name="Grigoriev I."/>
        </authorList>
    </citation>
    <scope>NUCLEOTIDE SEQUENCE</scope>
    <source>
        <strain evidence="2">CBS 121410</strain>
    </source>
</reference>
<feature type="compositionally biased region" description="Polar residues" evidence="1">
    <location>
        <begin position="938"/>
        <end position="958"/>
    </location>
</feature>
<dbReference type="Proteomes" id="UP000799776">
    <property type="component" value="Unassembled WGS sequence"/>
</dbReference>
<dbReference type="EMBL" id="ML978723">
    <property type="protein sequence ID" value="KAF2086761.1"/>
    <property type="molecule type" value="Genomic_DNA"/>
</dbReference>
<dbReference type="OrthoDB" id="5335210at2759"/>
<protein>
    <submittedName>
        <fullName evidence="2">Uncharacterized protein</fullName>
    </submittedName>
</protein>
<organism evidence="2 3">
    <name type="scientific">Saccharata proteae CBS 121410</name>
    <dbReference type="NCBI Taxonomy" id="1314787"/>
    <lineage>
        <taxon>Eukaryota</taxon>
        <taxon>Fungi</taxon>
        <taxon>Dikarya</taxon>
        <taxon>Ascomycota</taxon>
        <taxon>Pezizomycotina</taxon>
        <taxon>Dothideomycetes</taxon>
        <taxon>Dothideomycetes incertae sedis</taxon>
        <taxon>Botryosphaeriales</taxon>
        <taxon>Saccharataceae</taxon>
        <taxon>Saccharata</taxon>
    </lineage>
</organism>
<accession>A0A9P4LY52</accession>